<dbReference type="GO" id="GO:0030288">
    <property type="term" value="C:outer membrane-bounded periplasmic space"/>
    <property type="evidence" value="ECO:0007669"/>
    <property type="project" value="InterPro"/>
</dbReference>
<dbReference type="Gene3D" id="3.40.190.170">
    <property type="entry name" value="Bacterial extracellular solute-binding protein, family 7"/>
    <property type="match status" value="1"/>
</dbReference>
<feature type="signal peptide" evidence="2">
    <location>
        <begin position="1"/>
        <end position="25"/>
    </location>
</feature>
<accession>A0A927BQP5</accession>
<dbReference type="InterPro" id="IPR004682">
    <property type="entry name" value="TRAP_DctP"/>
</dbReference>
<sequence length="346" mass="37577">MLKILRTLAVLTILPALLLSACGGADNDGSNGGNQGAAGSDGAPEAVTLRLAHVGSETHQYQIAAEKFKELVEAETDGAVRIDIFNNGVLGNEDETMEQVLDGTLDIAAVVADSSFANIVPEMNVFGIPYLFRDLEHVYATLDGEVGQDLIALADAKDMKFLGFWEIGLRQLTNSKREVAEPSDLEGLKIRVQPSPVWEAHMSALGASATPIAFNELYSAMDQGVVDGQENPLNTIYSMKFYEVQQYLSLTNHTYSPAAVAMSTDTWESLTEAQQGIVEEAFLAAQQYQREELARINATILDEIKETGVVVTEPDIAAFREATRNVKDVLSKQVPAELIERIEAVN</sequence>
<dbReference type="RefSeq" id="WP_190914624.1">
    <property type="nucleotide sequence ID" value="NZ_JACXIZ010000008.1"/>
</dbReference>
<dbReference type="PIRSF" id="PIRSF006470">
    <property type="entry name" value="DctB"/>
    <property type="match status" value="1"/>
</dbReference>
<dbReference type="Pfam" id="PF03480">
    <property type="entry name" value="DctP"/>
    <property type="match status" value="1"/>
</dbReference>
<dbReference type="NCBIfam" id="TIGR00787">
    <property type="entry name" value="dctP"/>
    <property type="match status" value="1"/>
</dbReference>
<organism evidence="3 4">
    <name type="scientific">Paenibacillus sabuli</name>
    <dbReference type="NCBI Taxonomy" id="2772509"/>
    <lineage>
        <taxon>Bacteria</taxon>
        <taxon>Bacillati</taxon>
        <taxon>Bacillota</taxon>
        <taxon>Bacilli</taxon>
        <taxon>Bacillales</taxon>
        <taxon>Paenibacillaceae</taxon>
        <taxon>Paenibacillus</taxon>
    </lineage>
</organism>
<dbReference type="Proteomes" id="UP000621560">
    <property type="component" value="Unassembled WGS sequence"/>
</dbReference>
<dbReference type="InterPro" id="IPR038404">
    <property type="entry name" value="TRAP_DctP_sf"/>
</dbReference>
<dbReference type="AlphaFoldDB" id="A0A927BQP5"/>
<dbReference type="PANTHER" id="PTHR33376:SF2">
    <property type="entry name" value="DICARBOXYLATE-BINDING PERIPLASMIC PROTEIN"/>
    <property type="match status" value="1"/>
</dbReference>
<dbReference type="PROSITE" id="PS51257">
    <property type="entry name" value="PROKAR_LIPOPROTEIN"/>
    <property type="match status" value="1"/>
</dbReference>
<gene>
    <name evidence="3" type="ORF">IDH44_03165</name>
</gene>
<proteinExistence type="predicted"/>
<evidence type="ECO:0000313" key="4">
    <source>
        <dbReference type="Proteomes" id="UP000621560"/>
    </source>
</evidence>
<dbReference type="CDD" id="cd13603">
    <property type="entry name" value="PBP2_TRAP_Siap_TeaA_like"/>
    <property type="match status" value="1"/>
</dbReference>
<reference evidence="3" key="1">
    <citation type="submission" date="2020-09" db="EMBL/GenBank/DDBJ databases">
        <title>A novel bacterium of genus Paenibacillus, isolated from South China Sea.</title>
        <authorList>
            <person name="Huang H."/>
            <person name="Mo K."/>
            <person name="Hu Y."/>
        </authorList>
    </citation>
    <scope>NUCLEOTIDE SEQUENCE</scope>
    <source>
        <strain evidence="3">IB182496</strain>
    </source>
</reference>
<dbReference type="PANTHER" id="PTHR33376">
    <property type="match status" value="1"/>
</dbReference>
<keyword evidence="1 2" id="KW-0732">Signal</keyword>
<name>A0A927BQP5_9BACL</name>
<keyword evidence="4" id="KW-1185">Reference proteome</keyword>
<protein>
    <submittedName>
        <fullName evidence="3">TRAP transporter substrate-binding protein</fullName>
    </submittedName>
</protein>
<feature type="chain" id="PRO_5038130407" evidence="2">
    <location>
        <begin position="26"/>
        <end position="346"/>
    </location>
</feature>
<dbReference type="GO" id="GO:0030246">
    <property type="term" value="F:carbohydrate binding"/>
    <property type="evidence" value="ECO:0007669"/>
    <property type="project" value="TreeGrafter"/>
</dbReference>
<evidence type="ECO:0000313" key="3">
    <source>
        <dbReference type="EMBL" id="MBD2844176.1"/>
    </source>
</evidence>
<evidence type="ECO:0000256" key="1">
    <source>
        <dbReference type="ARBA" id="ARBA00022729"/>
    </source>
</evidence>
<dbReference type="GO" id="GO:0055085">
    <property type="term" value="P:transmembrane transport"/>
    <property type="evidence" value="ECO:0007669"/>
    <property type="project" value="InterPro"/>
</dbReference>
<comment type="caution">
    <text evidence="3">The sequence shown here is derived from an EMBL/GenBank/DDBJ whole genome shotgun (WGS) entry which is preliminary data.</text>
</comment>
<evidence type="ECO:0000256" key="2">
    <source>
        <dbReference type="SAM" id="SignalP"/>
    </source>
</evidence>
<dbReference type="EMBL" id="JACXIZ010000008">
    <property type="protein sequence ID" value="MBD2844176.1"/>
    <property type="molecule type" value="Genomic_DNA"/>
</dbReference>
<dbReference type="InterPro" id="IPR018389">
    <property type="entry name" value="DctP_fam"/>
</dbReference>
<dbReference type="NCBIfam" id="NF037995">
    <property type="entry name" value="TRAP_S1"/>
    <property type="match status" value="1"/>
</dbReference>